<dbReference type="AlphaFoldDB" id="A0A4Y2LF60"/>
<reference evidence="1 2" key="1">
    <citation type="journal article" date="2019" name="Sci. Rep.">
        <title>Orb-weaving spider Araneus ventricosus genome elucidates the spidroin gene catalogue.</title>
        <authorList>
            <person name="Kono N."/>
            <person name="Nakamura H."/>
            <person name="Ohtoshi R."/>
            <person name="Moran D.A.P."/>
            <person name="Shinohara A."/>
            <person name="Yoshida Y."/>
            <person name="Fujiwara M."/>
            <person name="Mori M."/>
            <person name="Tomita M."/>
            <person name="Arakawa K."/>
        </authorList>
    </citation>
    <scope>NUCLEOTIDE SEQUENCE [LARGE SCALE GENOMIC DNA]</scope>
</reference>
<protein>
    <submittedName>
        <fullName evidence="1">Uncharacterized protein</fullName>
    </submittedName>
</protein>
<name>A0A4Y2LF60_ARAVE</name>
<sequence length="92" mass="10520">MKVSSGIFHQTNLRDFTNEGTFQEERTPPSYPCGGPFFSLITWTSLFPSTLRRVLEVSYSSEGIDHKLRKLTVHQEKWRLVASETSSTARVL</sequence>
<organism evidence="1 2">
    <name type="scientific">Araneus ventricosus</name>
    <name type="common">Orbweaver spider</name>
    <name type="synonym">Epeira ventricosa</name>
    <dbReference type="NCBI Taxonomy" id="182803"/>
    <lineage>
        <taxon>Eukaryota</taxon>
        <taxon>Metazoa</taxon>
        <taxon>Ecdysozoa</taxon>
        <taxon>Arthropoda</taxon>
        <taxon>Chelicerata</taxon>
        <taxon>Arachnida</taxon>
        <taxon>Araneae</taxon>
        <taxon>Araneomorphae</taxon>
        <taxon>Entelegynae</taxon>
        <taxon>Araneoidea</taxon>
        <taxon>Araneidae</taxon>
        <taxon>Araneus</taxon>
    </lineage>
</organism>
<evidence type="ECO:0000313" key="2">
    <source>
        <dbReference type="Proteomes" id="UP000499080"/>
    </source>
</evidence>
<dbReference type="Proteomes" id="UP000499080">
    <property type="component" value="Unassembled WGS sequence"/>
</dbReference>
<keyword evidence="2" id="KW-1185">Reference proteome</keyword>
<proteinExistence type="predicted"/>
<accession>A0A4Y2LF60</accession>
<dbReference type="EMBL" id="BGPR01005717">
    <property type="protein sequence ID" value="GBN12780.1"/>
    <property type="molecule type" value="Genomic_DNA"/>
</dbReference>
<evidence type="ECO:0000313" key="1">
    <source>
        <dbReference type="EMBL" id="GBN12780.1"/>
    </source>
</evidence>
<comment type="caution">
    <text evidence="1">The sequence shown here is derived from an EMBL/GenBank/DDBJ whole genome shotgun (WGS) entry which is preliminary data.</text>
</comment>
<gene>
    <name evidence="1" type="ORF">AVEN_192557_1</name>
</gene>